<gene>
    <name evidence="14" type="ORF">IAB71_09925</name>
</gene>
<accession>A0A9D1P536</accession>
<evidence type="ECO:0000256" key="5">
    <source>
        <dbReference type="ARBA" id="ARBA00022519"/>
    </source>
</evidence>
<evidence type="ECO:0000256" key="12">
    <source>
        <dbReference type="PIRSR" id="PIRSR006247-1"/>
    </source>
</evidence>
<keyword evidence="12" id="KW-0479">Metal-binding</keyword>
<dbReference type="GO" id="GO:0015379">
    <property type="term" value="F:potassium:chloride symporter activity"/>
    <property type="evidence" value="ECO:0007669"/>
    <property type="project" value="InterPro"/>
</dbReference>
<comment type="subcellular location">
    <subcellularLocation>
        <location evidence="1">Cell inner membrane</location>
        <topology evidence="1">Multi-pass membrane protein</topology>
    </subcellularLocation>
</comment>
<evidence type="ECO:0000256" key="6">
    <source>
        <dbReference type="ARBA" id="ARBA00022538"/>
    </source>
</evidence>
<dbReference type="PANTHER" id="PTHR32024">
    <property type="entry name" value="TRK SYSTEM POTASSIUM UPTAKE PROTEIN TRKG-RELATED"/>
    <property type="match status" value="1"/>
</dbReference>
<keyword evidence="10" id="KW-0406">Ion transport</keyword>
<keyword evidence="8 12" id="KW-0630">Potassium</keyword>
<feature type="transmembrane region" description="Helical" evidence="13">
    <location>
        <begin position="390"/>
        <end position="410"/>
    </location>
</feature>
<dbReference type="AlphaFoldDB" id="A0A9D1P536"/>
<feature type="transmembrane region" description="Helical" evidence="13">
    <location>
        <begin position="185"/>
        <end position="213"/>
    </location>
</feature>
<name>A0A9D1P536_9FIRM</name>
<dbReference type="PANTHER" id="PTHR32024:SF2">
    <property type="entry name" value="TRK SYSTEM POTASSIUM UPTAKE PROTEIN TRKG-RELATED"/>
    <property type="match status" value="1"/>
</dbReference>
<keyword evidence="5" id="KW-0997">Cell inner membrane</keyword>
<dbReference type="Proteomes" id="UP000824169">
    <property type="component" value="Unassembled WGS sequence"/>
</dbReference>
<comment type="similarity">
    <text evidence="2">Belongs to the TrkH potassium transport family.</text>
</comment>
<dbReference type="InterPro" id="IPR003445">
    <property type="entry name" value="Cat_transpt"/>
</dbReference>
<feature type="transmembrane region" description="Helical" evidence="13">
    <location>
        <begin position="37"/>
        <end position="56"/>
    </location>
</feature>
<evidence type="ECO:0000256" key="10">
    <source>
        <dbReference type="ARBA" id="ARBA00023065"/>
    </source>
</evidence>
<reference evidence="14" key="1">
    <citation type="submission" date="2020-10" db="EMBL/GenBank/DDBJ databases">
        <authorList>
            <person name="Gilroy R."/>
        </authorList>
    </citation>
    <scope>NUCLEOTIDE SEQUENCE</scope>
    <source>
        <strain evidence="14">CHK188-20938</strain>
    </source>
</reference>
<dbReference type="GO" id="GO:0046872">
    <property type="term" value="F:metal ion binding"/>
    <property type="evidence" value="ECO:0007669"/>
    <property type="project" value="UniProtKB-KW"/>
</dbReference>
<evidence type="ECO:0000256" key="11">
    <source>
        <dbReference type="ARBA" id="ARBA00023136"/>
    </source>
</evidence>
<evidence type="ECO:0000256" key="13">
    <source>
        <dbReference type="SAM" id="Phobius"/>
    </source>
</evidence>
<evidence type="ECO:0000313" key="14">
    <source>
        <dbReference type="EMBL" id="HIV26075.1"/>
    </source>
</evidence>
<evidence type="ECO:0000256" key="2">
    <source>
        <dbReference type="ARBA" id="ARBA00009137"/>
    </source>
</evidence>
<keyword evidence="4" id="KW-1003">Cell membrane</keyword>
<keyword evidence="3" id="KW-0813">Transport</keyword>
<feature type="binding site" evidence="12">
    <location>
        <position position="109"/>
    </location>
    <ligand>
        <name>K(+)</name>
        <dbReference type="ChEBI" id="CHEBI:29103"/>
    </ligand>
</feature>
<feature type="binding site" evidence="12">
    <location>
        <position position="218"/>
    </location>
    <ligand>
        <name>K(+)</name>
        <dbReference type="ChEBI" id="CHEBI:29103"/>
    </ligand>
</feature>
<feature type="binding site" evidence="12">
    <location>
        <position position="311"/>
    </location>
    <ligand>
        <name>K(+)</name>
        <dbReference type="ChEBI" id="CHEBI:29103"/>
    </ligand>
</feature>
<comment type="caution">
    <text evidence="14">The sequence shown here is derived from an EMBL/GenBank/DDBJ whole genome shotgun (WGS) entry which is preliminary data.</text>
</comment>
<keyword evidence="9 13" id="KW-1133">Transmembrane helix</keyword>
<feature type="binding site" evidence="12">
    <location>
        <position position="428"/>
    </location>
    <ligand>
        <name>K(+)</name>
        <dbReference type="ChEBI" id="CHEBI:29103"/>
    </ligand>
</feature>
<dbReference type="PIRSF" id="PIRSF006247">
    <property type="entry name" value="TrkH"/>
    <property type="match status" value="1"/>
</dbReference>
<feature type="binding site" evidence="12">
    <location>
        <position position="312"/>
    </location>
    <ligand>
        <name>K(+)</name>
        <dbReference type="ChEBI" id="CHEBI:29103"/>
    </ligand>
</feature>
<proteinExistence type="inferred from homology"/>
<feature type="binding site" evidence="12">
    <location>
        <position position="110"/>
    </location>
    <ligand>
        <name>K(+)</name>
        <dbReference type="ChEBI" id="CHEBI:29103"/>
    </ligand>
</feature>
<evidence type="ECO:0000256" key="9">
    <source>
        <dbReference type="ARBA" id="ARBA00022989"/>
    </source>
</evidence>
<protein>
    <submittedName>
        <fullName evidence="14">TrkH family potassium uptake protein</fullName>
    </submittedName>
</protein>
<keyword evidence="11 13" id="KW-0472">Membrane</keyword>
<evidence type="ECO:0000256" key="1">
    <source>
        <dbReference type="ARBA" id="ARBA00004429"/>
    </source>
</evidence>
<keyword evidence="7 13" id="KW-0812">Transmembrane</keyword>
<feature type="transmembrane region" description="Helical" evidence="13">
    <location>
        <begin position="328"/>
        <end position="347"/>
    </location>
</feature>
<dbReference type="InterPro" id="IPR004772">
    <property type="entry name" value="TrkH"/>
</dbReference>
<evidence type="ECO:0000256" key="3">
    <source>
        <dbReference type="ARBA" id="ARBA00022448"/>
    </source>
</evidence>
<keyword evidence="6" id="KW-0633">Potassium transport</keyword>
<evidence type="ECO:0000256" key="4">
    <source>
        <dbReference type="ARBA" id="ARBA00022475"/>
    </source>
</evidence>
<dbReference type="Pfam" id="PF02386">
    <property type="entry name" value="TrkH"/>
    <property type="match status" value="1"/>
</dbReference>
<dbReference type="EMBL" id="DVOO01000029">
    <property type="protein sequence ID" value="HIV26075.1"/>
    <property type="molecule type" value="Genomic_DNA"/>
</dbReference>
<feature type="transmembrane region" description="Helical" evidence="13">
    <location>
        <begin position="131"/>
        <end position="150"/>
    </location>
</feature>
<dbReference type="GO" id="GO:0005886">
    <property type="term" value="C:plasma membrane"/>
    <property type="evidence" value="ECO:0007669"/>
    <property type="project" value="UniProtKB-SubCell"/>
</dbReference>
<feature type="transmembrane region" description="Helical" evidence="13">
    <location>
        <begin position="233"/>
        <end position="257"/>
    </location>
</feature>
<evidence type="ECO:0000256" key="7">
    <source>
        <dbReference type="ARBA" id="ARBA00022692"/>
    </source>
</evidence>
<feature type="transmembrane region" description="Helical" evidence="13">
    <location>
        <begin position="68"/>
        <end position="89"/>
    </location>
</feature>
<feature type="transmembrane region" description="Helical" evidence="13">
    <location>
        <begin position="12"/>
        <end position="31"/>
    </location>
</feature>
<sequence>MNFPMIRYVLSWVLKVEGAILALPCLTAVIYGEREGLWYLFWMAVCLALGFAGTFRKPENTEIYQKDGFAAAALSWIVMSVFGAVPFMLTGEIPSFIDALFEIVSGFTTTGSSILSDVEALSHTSLFWRSFSHWIGGMGVLVFILMLIPVKNGSQMNLMRAESPGPSVSKFVPRVRNTAILLYKIYIMMTVLQIVLLMLAGMQCFDALCISFGSAGTGGFSVLNSGCATYTPLQQWIITVFVFLFGVNFSFYYLILCKKAGAAFGMQEVRAYVLIIAVSVAVITWNISGMYSSFSESLRESAFQVGSIITTTGYATTDFNLWPELSKYILVMLMFTGACAGSTGGGIKVSRILILLRTIRKELQSIAHPRSVSKIKMDGHPVDHETLRSINVFFITYAVIFAVSVLILSIDEFPFETNFTAVAATLNNIGPGLGDVGPMGNFGIYSPLSKAVMVFDMLAGRLELFPLLLLFCPSTWKKRG</sequence>
<evidence type="ECO:0000313" key="15">
    <source>
        <dbReference type="Proteomes" id="UP000824169"/>
    </source>
</evidence>
<organism evidence="14 15">
    <name type="scientific">Candidatus Scatomonas pullistercoris</name>
    <dbReference type="NCBI Taxonomy" id="2840920"/>
    <lineage>
        <taxon>Bacteria</taxon>
        <taxon>Bacillati</taxon>
        <taxon>Bacillota</taxon>
        <taxon>Clostridia</taxon>
        <taxon>Lachnospirales</taxon>
        <taxon>Lachnospiraceae</taxon>
        <taxon>Lachnospiraceae incertae sedis</taxon>
        <taxon>Candidatus Scatomonas</taxon>
    </lineage>
</organism>
<evidence type="ECO:0000256" key="8">
    <source>
        <dbReference type="ARBA" id="ARBA00022958"/>
    </source>
</evidence>
<feature type="transmembrane region" description="Helical" evidence="13">
    <location>
        <begin position="451"/>
        <end position="472"/>
    </location>
</feature>
<reference evidence="14" key="2">
    <citation type="journal article" date="2021" name="PeerJ">
        <title>Extensive microbial diversity within the chicken gut microbiome revealed by metagenomics and culture.</title>
        <authorList>
            <person name="Gilroy R."/>
            <person name="Ravi A."/>
            <person name="Getino M."/>
            <person name="Pursley I."/>
            <person name="Horton D.L."/>
            <person name="Alikhan N.F."/>
            <person name="Baker D."/>
            <person name="Gharbi K."/>
            <person name="Hall N."/>
            <person name="Watson M."/>
            <person name="Adriaenssens E.M."/>
            <person name="Foster-Nyarko E."/>
            <person name="Jarju S."/>
            <person name="Secka A."/>
            <person name="Antonio M."/>
            <person name="Oren A."/>
            <person name="Chaudhuri R.R."/>
            <person name="La Ragione R."/>
            <person name="Hildebrand F."/>
            <person name="Pallen M.J."/>
        </authorList>
    </citation>
    <scope>NUCLEOTIDE SEQUENCE</scope>
    <source>
        <strain evidence="14">CHK188-20938</strain>
    </source>
</reference>
<feature type="transmembrane region" description="Helical" evidence="13">
    <location>
        <begin position="269"/>
        <end position="288"/>
    </location>
</feature>